<comment type="caution">
    <text evidence="1">The sequence shown here is derived from an EMBL/GenBank/DDBJ whole genome shotgun (WGS) entry which is preliminary data.</text>
</comment>
<name>A0A822ZWX9_NELNU</name>
<keyword evidence="2" id="KW-1185">Reference proteome</keyword>
<dbReference type="Proteomes" id="UP000607653">
    <property type="component" value="Unassembled WGS sequence"/>
</dbReference>
<accession>A0A822ZWX9</accession>
<proteinExistence type="predicted"/>
<evidence type="ECO:0000313" key="2">
    <source>
        <dbReference type="Proteomes" id="UP000607653"/>
    </source>
</evidence>
<reference evidence="1 2" key="1">
    <citation type="journal article" date="2020" name="Mol. Biol. Evol.">
        <title>Distinct Expression and Methylation Patterns for Genes with Different Fates following a Single Whole-Genome Duplication in Flowering Plants.</title>
        <authorList>
            <person name="Shi T."/>
            <person name="Rahmani R.S."/>
            <person name="Gugger P.F."/>
            <person name="Wang M."/>
            <person name="Li H."/>
            <person name="Zhang Y."/>
            <person name="Li Z."/>
            <person name="Wang Q."/>
            <person name="Van de Peer Y."/>
            <person name="Marchal K."/>
            <person name="Chen J."/>
        </authorList>
    </citation>
    <scope>NUCLEOTIDE SEQUENCE [LARGE SCALE GENOMIC DNA]</scope>
    <source>
        <tissue evidence="1">Leaf</tissue>
    </source>
</reference>
<gene>
    <name evidence="1" type="ORF">HUJ06_017676</name>
</gene>
<dbReference type="AlphaFoldDB" id="A0A822ZWX9"/>
<dbReference type="EMBL" id="DUZY01000008">
    <property type="protein sequence ID" value="DAD47739.1"/>
    <property type="molecule type" value="Genomic_DNA"/>
</dbReference>
<sequence length="290" mass="31154">MWPESCGQHIRTPHRDPLIQTRKGPLTLSSNSLSPNKCHTESATLEEHRSFKSVDWLSLVPPSFSLTAHPSVKFPRLQTKTLHHFPSLSFACYAVAGLSTMTTSFPSSESCNACHGSAGTTSCGHASTFLSLLYMPQVANDHDSSQSAVTFSPAKHYKSGFDELSFFEHDDAVTWLHGSGPSPEKEPVTKYQESLHNNSGYLTLGVCSTTTSLSDSSHGSSPAEVSVFGKAASSATVVPSSRRMYLDASSGNTYSNDMGNSAASTGQGDNAAQREARILSGCWFRFITSS</sequence>
<organism evidence="1 2">
    <name type="scientific">Nelumbo nucifera</name>
    <name type="common">Sacred lotus</name>
    <dbReference type="NCBI Taxonomy" id="4432"/>
    <lineage>
        <taxon>Eukaryota</taxon>
        <taxon>Viridiplantae</taxon>
        <taxon>Streptophyta</taxon>
        <taxon>Embryophyta</taxon>
        <taxon>Tracheophyta</taxon>
        <taxon>Spermatophyta</taxon>
        <taxon>Magnoliopsida</taxon>
        <taxon>Proteales</taxon>
        <taxon>Nelumbonaceae</taxon>
        <taxon>Nelumbo</taxon>
    </lineage>
</organism>
<protein>
    <submittedName>
        <fullName evidence="1">Uncharacterized protein</fullName>
    </submittedName>
</protein>
<evidence type="ECO:0000313" key="1">
    <source>
        <dbReference type="EMBL" id="DAD47739.1"/>
    </source>
</evidence>